<dbReference type="AlphaFoldDB" id="A0A0D0DJ19"/>
<organism evidence="2 3">
    <name type="scientific">Paxillus rubicundulus Ve08.2h10</name>
    <dbReference type="NCBI Taxonomy" id="930991"/>
    <lineage>
        <taxon>Eukaryota</taxon>
        <taxon>Fungi</taxon>
        <taxon>Dikarya</taxon>
        <taxon>Basidiomycota</taxon>
        <taxon>Agaricomycotina</taxon>
        <taxon>Agaricomycetes</taxon>
        <taxon>Agaricomycetidae</taxon>
        <taxon>Boletales</taxon>
        <taxon>Paxilineae</taxon>
        <taxon>Paxillaceae</taxon>
        <taxon>Paxillus</taxon>
    </lineage>
</organism>
<evidence type="ECO:0000256" key="1">
    <source>
        <dbReference type="SAM" id="MobiDB-lite"/>
    </source>
</evidence>
<feature type="compositionally biased region" description="Low complexity" evidence="1">
    <location>
        <begin position="1"/>
        <end position="19"/>
    </location>
</feature>
<dbReference type="HOGENOM" id="CLU_072855_0_0_1"/>
<feature type="compositionally biased region" description="Basic residues" evidence="1">
    <location>
        <begin position="42"/>
        <end position="51"/>
    </location>
</feature>
<proteinExistence type="predicted"/>
<dbReference type="EMBL" id="KN825434">
    <property type="protein sequence ID" value="KIK91043.1"/>
    <property type="molecule type" value="Genomic_DNA"/>
</dbReference>
<protein>
    <submittedName>
        <fullName evidence="2">Uncharacterized protein</fullName>
    </submittedName>
</protein>
<dbReference type="InParanoid" id="A0A0D0DJ19"/>
<name>A0A0D0DJ19_9AGAM</name>
<reference evidence="3" key="2">
    <citation type="submission" date="2015-01" db="EMBL/GenBank/DDBJ databases">
        <title>Evolutionary Origins and Diversification of the Mycorrhizal Mutualists.</title>
        <authorList>
            <consortium name="DOE Joint Genome Institute"/>
            <consortium name="Mycorrhizal Genomics Consortium"/>
            <person name="Kohler A."/>
            <person name="Kuo A."/>
            <person name="Nagy L.G."/>
            <person name="Floudas D."/>
            <person name="Copeland A."/>
            <person name="Barry K.W."/>
            <person name="Cichocki N."/>
            <person name="Veneault-Fourrey C."/>
            <person name="LaButti K."/>
            <person name="Lindquist E.A."/>
            <person name="Lipzen A."/>
            <person name="Lundell T."/>
            <person name="Morin E."/>
            <person name="Murat C."/>
            <person name="Riley R."/>
            <person name="Ohm R."/>
            <person name="Sun H."/>
            <person name="Tunlid A."/>
            <person name="Henrissat B."/>
            <person name="Grigoriev I.V."/>
            <person name="Hibbett D.S."/>
            <person name="Martin F."/>
        </authorList>
    </citation>
    <scope>NUCLEOTIDE SEQUENCE [LARGE SCALE GENOMIC DNA]</scope>
    <source>
        <strain evidence="3">Ve08.2h10</strain>
    </source>
</reference>
<sequence>MEMYPAQSSVVPASSSGGSMKRQLSPELAYAHGSSIPVAKSISRRPTKRTKPSPATHSQNAQEQSASISQSMRTTQGSRVPSPVKVSKGRSVHTARSPGVEGGRNPQPVVFQAIIRVPPPNLPPPTFSGNFDLYGMYLPFLAKVYLPAGATIPDYTAVYDRILASQAKHDSTARCFLAPPDTSSSAPPFGRFESSTVLDPMVERPFDIKLGAFTYKKSLTFTPTERTSFQAPDQSTDGPGLVGHTDLPVTCGIKGAKGVFKIRRVWATEDHGSTKELFEGFFSFGVCYDSMYRKAGHGNGAAYKFAFWAVRAMKDNTGKEIGLGLRKAMW</sequence>
<keyword evidence="3" id="KW-1185">Reference proteome</keyword>
<dbReference type="Proteomes" id="UP000054538">
    <property type="component" value="Unassembled WGS sequence"/>
</dbReference>
<evidence type="ECO:0000313" key="2">
    <source>
        <dbReference type="EMBL" id="KIK91043.1"/>
    </source>
</evidence>
<accession>A0A0D0DJ19</accession>
<feature type="region of interest" description="Disordered" evidence="1">
    <location>
        <begin position="1"/>
        <end position="106"/>
    </location>
</feature>
<feature type="compositionally biased region" description="Polar residues" evidence="1">
    <location>
        <begin position="53"/>
        <end position="79"/>
    </location>
</feature>
<evidence type="ECO:0000313" key="3">
    <source>
        <dbReference type="Proteomes" id="UP000054538"/>
    </source>
</evidence>
<reference evidence="2 3" key="1">
    <citation type="submission" date="2014-04" db="EMBL/GenBank/DDBJ databases">
        <authorList>
            <consortium name="DOE Joint Genome Institute"/>
            <person name="Kuo A."/>
            <person name="Kohler A."/>
            <person name="Jargeat P."/>
            <person name="Nagy L.G."/>
            <person name="Floudas D."/>
            <person name="Copeland A."/>
            <person name="Barry K.W."/>
            <person name="Cichocki N."/>
            <person name="Veneault-Fourrey C."/>
            <person name="LaButti K."/>
            <person name="Lindquist E.A."/>
            <person name="Lipzen A."/>
            <person name="Lundell T."/>
            <person name="Morin E."/>
            <person name="Murat C."/>
            <person name="Sun H."/>
            <person name="Tunlid A."/>
            <person name="Henrissat B."/>
            <person name="Grigoriev I.V."/>
            <person name="Hibbett D.S."/>
            <person name="Martin F."/>
            <person name="Nordberg H.P."/>
            <person name="Cantor M.N."/>
            <person name="Hua S.X."/>
        </authorList>
    </citation>
    <scope>NUCLEOTIDE SEQUENCE [LARGE SCALE GENOMIC DNA]</scope>
    <source>
        <strain evidence="2 3">Ve08.2h10</strain>
    </source>
</reference>
<dbReference type="OrthoDB" id="3256283at2759"/>
<gene>
    <name evidence="2" type="ORF">PAXRUDRAFT_651019</name>
</gene>